<dbReference type="RefSeq" id="WP_354662811.1">
    <property type="nucleotide sequence ID" value="NZ_JBEXAC010000002.1"/>
</dbReference>
<dbReference type="GO" id="GO:0003677">
    <property type="term" value="F:DNA binding"/>
    <property type="evidence" value="ECO:0007669"/>
    <property type="project" value="UniProtKB-KW"/>
</dbReference>
<comment type="caution">
    <text evidence="4">The sequence shown here is derived from an EMBL/GenBank/DDBJ whole genome shotgun (WGS) entry which is preliminary data.</text>
</comment>
<sequence length="255" mass="29402">MIKVVIIEDELPAARKLKSLLEELKMEVVVQATLDSVEESVKWFNTFPHPDLVFMDIQLADGVSFEIFQQLSLQSPVIFTTAYDQYMLKAFKHNGIEYLLKPFNLSVLSAAMEKFKMFCHHPQSGEVLHQKVAAILESFARTTFKERFMVKKGQQIYYLNATDIANLYVEGKLIYATDFEGKKHMLDGSLTELEPQLSAKDFYRVNRHLIVNIRSIKSVIPWFSGRLKLEISPQTMVEAEVSRDRVSKFKEWLGA</sequence>
<feature type="modified residue" description="4-aspartylphosphate" evidence="1">
    <location>
        <position position="56"/>
    </location>
</feature>
<evidence type="ECO:0000259" key="2">
    <source>
        <dbReference type="PROSITE" id="PS50110"/>
    </source>
</evidence>
<keyword evidence="1" id="KW-0597">Phosphoprotein</keyword>
<evidence type="ECO:0000313" key="5">
    <source>
        <dbReference type="Proteomes" id="UP001549749"/>
    </source>
</evidence>
<dbReference type="InterPro" id="IPR046947">
    <property type="entry name" value="LytR-like"/>
</dbReference>
<dbReference type="Gene3D" id="2.40.50.1020">
    <property type="entry name" value="LytTr DNA-binding domain"/>
    <property type="match status" value="1"/>
</dbReference>
<protein>
    <submittedName>
        <fullName evidence="4">LytTR family DNA-binding domain-containing protein</fullName>
    </submittedName>
</protein>
<dbReference type="Proteomes" id="UP001549749">
    <property type="component" value="Unassembled WGS sequence"/>
</dbReference>
<dbReference type="PROSITE" id="PS50930">
    <property type="entry name" value="HTH_LYTTR"/>
    <property type="match status" value="1"/>
</dbReference>
<dbReference type="PANTHER" id="PTHR37299:SF1">
    <property type="entry name" value="STAGE 0 SPORULATION PROTEIN A HOMOLOG"/>
    <property type="match status" value="1"/>
</dbReference>
<dbReference type="InterPro" id="IPR001789">
    <property type="entry name" value="Sig_transdc_resp-reg_receiver"/>
</dbReference>
<feature type="domain" description="HTH LytTR-type" evidence="3">
    <location>
        <begin position="148"/>
        <end position="255"/>
    </location>
</feature>
<evidence type="ECO:0000313" key="4">
    <source>
        <dbReference type="EMBL" id="MET7000251.1"/>
    </source>
</evidence>
<accession>A0ABV2TB44</accession>
<dbReference type="Pfam" id="PF04397">
    <property type="entry name" value="LytTR"/>
    <property type="match status" value="1"/>
</dbReference>
<dbReference type="PANTHER" id="PTHR37299">
    <property type="entry name" value="TRANSCRIPTIONAL REGULATOR-RELATED"/>
    <property type="match status" value="1"/>
</dbReference>
<name>A0ABV2TB44_9BACT</name>
<dbReference type="EMBL" id="JBEXAC010000002">
    <property type="protein sequence ID" value="MET7000251.1"/>
    <property type="molecule type" value="Genomic_DNA"/>
</dbReference>
<dbReference type="SMART" id="SM00850">
    <property type="entry name" value="LytTR"/>
    <property type="match status" value="1"/>
</dbReference>
<dbReference type="Gene3D" id="3.40.50.2300">
    <property type="match status" value="1"/>
</dbReference>
<dbReference type="SUPFAM" id="SSF52172">
    <property type="entry name" value="CheY-like"/>
    <property type="match status" value="1"/>
</dbReference>
<dbReference type="Pfam" id="PF00072">
    <property type="entry name" value="Response_reg"/>
    <property type="match status" value="1"/>
</dbReference>
<evidence type="ECO:0000259" key="3">
    <source>
        <dbReference type="PROSITE" id="PS50930"/>
    </source>
</evidence>
<proteinExistence type="predicted"/>
<organism evidence="4 5">
    <name type="scientific">Chitinophaga defluvii</name>
    <dbReference type="NCBI Taxonomy" id="3163343"/>
    <lineage>
        <taxon>Bacteria</taxon>
        <taxon>Pseudomonadati</taxon>
        <taxon>Bacteroidota</taxon>
        <taxon>Chitinophagia</taxon>
        <taxon>Chitinophagales</taxon>
        <taxon>Chitinophagaceae</taxon>
        <taxon>Chitinophaga</taxon>
    </lineage>
</organism>
<dbReference type="InterPro" id="IPR011006">
    <property type="entry name" value="CheY-like_superfamily"/>
</dbReference>
<keyword evidence="4" id="KW-0238">DNA-binding</keyword>
<reference evidence="4 5" key="1">
    <citation type="submission" date="2024-06" db="EMBL/GenBank/DDBJ databases">
        <title>Chitinophaga defluvii sp. nov., isolated from municipal sewage.</title>
        <authorList>
            <person name="Zhang L."/>
        </authorList>
    </citation>
    <scope>NUCLEOTIDE SEQUENCE [LARGE SCALE GENOMIC DNA]</scope>
    <source>
        <strain evidence="4 5">H8</strain>
    </source>
</reference>
<feature type="domain" description="Response regulatory" evidence="2">
    <location>
        <begin position="3"/>
        <end position="116"/>
    </location>
</feature>
<gene>
    <name evidence="4" type="ORF">ABR189_22860</name>
</gene>
<evidence type="ECO:0000256" key="1">
    <source>
        <dbReference type="PROSITE-ProRule" id="PRU00169"/>
    </source>
</evidence>
<dbReference type="InterPro" id="IPR007492">
    <property type="entry name" value="LytTR_DNA-bd_dom"/>
</dbReference>
<keyword evidence="5" id="KW-1185">Reference proteome</keyword>
<dbReference type="PROSITE" id="PS50110">
    <property type="entry name" value="RESPONSE_REGULATORY"/>
    <property type="match status" value="1"/>
</dbReference>
<dbReference type="SMART" id="SM00448">
    <property type="entry name" value="REC"/>
    <property type="match status" value="1"/>
</dbReference>